<feature type="chain" id="PRO_5045206189" description="Peptidase M10 metallopeptidase domain-containing protein" evidence="5">
    <location>
        <begin position="30"/>
        <end position="188"/>
    </location>
</feature>
<organism evidence="7 8">
    <name type="scientific">Paenibacillus vini</name>
    <dbReference type="NCBI Taxonomy" id="1476024"/>
    <lineage>
        <taxon>Bacteria</taxon>
        <taxon>Bacillati</taxon>
        <taxon>Bacillota</taxon>
        <taxon>Bacilli</taxon>
        <taxon>Bacillales</taxon>
        <taxon>Paenibacillaceae</taxon>
        <taxon>Paenibacillus</taxon>
    </lineage>
</organism>
<keyword evidence="8" id="KW-1185">Reference proteome</keyword>
<keyword evidence="4" id="KW-0862">Zinc</keyword>
<evidence type="ECO:0000313" key="7">
    <source>
        <dbReference type="EMBL" id="GIP51255.1"/>
    </source>
</evidence>
<accession>A0ABQ4M5H4</accession>
<dbReference type="SUPFAM" id="SSF55486">
    <property type="entry name" value="Metalloproteases ('zincins'), catalytic domain"/>
    <property type="match status" value="1"/>
</dbReference>
<keyword evidence="5" id="KW-0732">Signal</keyword>
<dbReference type="Proteomes" id="UP000679992">
    <property type="component" value="Unassembled WGS sequence"/>
</dbReference>
<sequence>MQLSKKPFYKSWKLLSLLLPLLSTTLLISQVDAYHLNGSRVDRPNQIKYWFDSSISQIGYTSAATHGSTAWNGVPGVNLKINATATTSASSADVKWYAASANNDLGQFYAHCEWSGGLASRSVISINTARFKNIDTDQQKETTAHEMGHALGLDHEDDVPAIMVSSGWENSVYPVQDDKDGIYHIYID</sequence>
<keyword evidence="2" id="KW-0479">Metal-binding</keyword>
<evidence type="ECO:0000256" key="2">
    <source>
        <dbReference type="ARBA" id="ARBA00022723"/>
    </source>
</evidence>
<evidence type="ECO:0000259" key="6">
    <source>
        <dbReference type="Pfam" id="PF00413"/>
    </source>
</evidence>
<dbReference type="Pfam" id="PF00413">
    <property type="entry name" value="Peptidase_M10"/>
    <property type="match status" value="1"/>
</dbReference>
<name>A0ABQ4M5H4_9BACL</name>
<evidence type="ECO:0000256" key="3">
    <source>
        <dbReference type="ARBA" id="ARBA00022801"/>
    </source>
</evidence>
<dbReference type="Gene3D" id="3.40.390.10">
    <property type="entry name" value="Collagenase (Catalytic Domain)"/>
    <property type="match status" value="1"/>
</dbReference>
<dbReference type="InterPro" id="IPR021190">
    <property type="entry name" value="Pept_M10A"/>
</dbReference>
<evidence type="ECO:0000256" key="1">
    <source>
        <dbReference type="ARBA" id="ARBA00022670"/>
    </source>
</evidence>
<dbReference type="InterPro" id="IPR001818">
    <property type="entry name" value="Pept_M10_metallopeptidase"/>
</dbReference>
<keyword evidence="1" id="KW-0645">Protease</keyword>
<evidence type="ECO:0000313" key="8">
    <source>
        <dbReference type="Proteomes" id="UP000679992"/>
    </source>
</evidence>
<proteinExistence type="predicted"/>
<evidence type="ECO:0000256" key="5">
    <source>
        <dbReference type="SAM" id="SignalP"/>
    </source>
</evidence>
<dbReference type="PRINTS" id="PR00138">
    <property type="entry name" value="MATRIXIN"/>
</dbReference>
<protein>
    <recommendedName>
        <fullName evidence="6">Peptidase M10 metallopeptidase domain-containing protein</fullName>
    </recommendedName>
</protein>
<reference evidence="7 8" key="1">
    <citation type="submission" date="2021-03" db="EMBL/GenBank/DDBJ databases">
        <title>Antimicrobial resistance genes in bacteria isolated from Japanese honey, and their potential for conferring macrolide and lincosamide resistance in the American foulbrood pathogen Paenibacillus larvae.</title>
        <authorList>
            <person name="Okamoto M."/>
            <person name="Kumagai M."/>
            <person name="Kanamori H."/>
            <person name="Takamatsu D."/>
        </authorList>
    </citation>
    <scope>NUCLEOTIDE SEQUENCE [LARGE SCALE GENOMIC DNA]</scope>
    <source>
        <strain evidence="7 8">J42TS3</strain>
    </source>
</reference>
<feature type="domain" description="Peptidase M10 metallopeptidase" evidence="6">
    <location>
        <begin position="140"/>
        <end position="186"/>
    </location>
</feature>
<evidence type="ECO:0000256" key="4">
    <source>
        <dbReference type="ARBA" id="ARBA00022833"/>
    </source>
</evidence>
<comment type="caution">
    <text evidence="7">The sequence shown here is derived from an EMBL/GenBank/DDBJ whole genome shotgun (WGS) entry which is preliminary data.</text>
</comment>
<dbReference type="InterPro" id="IPR024079">
    <property type="entry name" value="MetalloPept_cat_dom_sf"/>
</dbReference>
<dbReference type="RefSeq" id="WP_213653488.1">
    <property type="nucleotide sequence ID" value="NZ_BOSL01000001.1"/>
</dbReference>
<gene>
    <name evidence="7" type="ORF">J42TS3_02900</name>
</gene>
<feature type="signal peptide" evidence="5">
    <location>
        <begin position="1"/>
        <end position="29"/>
    </location>
</feature>
<keyword evidence="3" id="KW-0378">Hydrolase</keyword>
<dbReference type="EMBL" id="BOSL01000001">
    <property type="protein sequence ID" value="GIP51255.1"/>
    <property type="molecule type" value="Genomic_DNA"/>
</dbReference>